<comment type="caution">
    <text evidence="3">The sequence shown here is derived from an EMBL/GenBank/DDBJ whole genome shotgun (WGS) entry which is preliminary data.</text>
</comment>
<protein>
    <submittedName>
        <fullName evidence="3">Redoxin domain-containing protein</fullName>
    </submittedName>
</protein>
<dbReference type="Pfam" id="PF08534">
    <property type="entry name" value="Redoxin"/>
    <property type="match status" value="1"/>
</dbReference>
<feature type="signal peptide" evidence="1">
    <location>
        <begin position="1"/>
        <end position="26"/>
    </location>
</feature>
<dbReference type="RefSeq" id="WP_155092981.1">
    <property type="nucleotide sequence ID" value="NZ_CP102754.1"/>
</dbReference>
<feature type="chain" id="PRO_5026209142" evidence="1">
    <location>
        <begin position="27"/>
        <end position="173"/>
    </location>
</feature>
<dbReference type="PROSITE" id="PS51352">
    <property type="entry name" value="THIOREDOXIN_2"/>
    <property type="match status" value="1"/>
</dbReference>
<dbReference type="SUPFAM" id="SSF52833">
    <property type="entry name" value="Thioredoxin-like"/>
    <property type="match status" value="1"/>
</dbReference>
<dbReference type="InterPro" id="IPR036249">
    <property type="entry name" value="Thioredoxin-like_sf"/>
</dbReference>
<dbReference type="OrthoDB" id="9815205at2"/>
<feature type="domain" description="Thioredoxin" evidence="2">
    <location>
        <begin position="33"/>
        <end position="172"/>
    </location>
</feature>
<dbReference type="PANTHER" id="PTHR42852">
    <property type="entry name" value="THIOL:DISULFIDE INTERCHANGE PROTEIN DSBE"/>
    <property type="match status" value="1"/>
</dbReference>
<name>A0A6I3LS96_9FLAO</name>
<organism evidence="3 4">
    <name type="scientific">Myroides albus</name>
    <dbReference type="NCBI Taxonomy" id="2562892"/>
    <lineage>
        <taxon>Bacteria</taxon>
        <taxon>Pseudomonadati</taxon>
        <taxon>Bacteroidota</taxon>
        <taxon>Flavobacteriia</taxon>
        <taxon>Flavobacteriales</taxon>
        <taxon>Flavobacteriaceae</taxon>
        <taxon>Myroides</taxon>
    </lineage>
</organism>
<dbReference type="AlphaFoldDB" id="A0A6I3LS96"/>
<keyword evidence="1" id="KW-0732">Signal</keyword>
<dbReference type="GO" id="GO:0016491">
    <property type="term" value="F:oxidoreductase activity"/>
    <property type="evidence" value="ECO:0007669"/>
    <property type="project" value="InterPro"/>
</dbReference>
<dbReference type="Gene3D" id="3.40.30.10">
    <property type="entry name" value="Glutaredoxin"/>
    <property type="match status" value="1"/>
</dbReference>
<dbReference type="InterPro" id="IPR013740">
    <property type="entry name" value="Redoxin"/>
</dbReference>
<evidence type="ECO:0000259" key="2">
    <source>
        <dbReference type="PROSITE" id="PS51352"/>
    </source>
</evidence>
<reference evidence="3 4" key="1">
    <citation type="submission" date="2019-11" db="EMBL/GenBank/DDBJ databases">
        <title>Genome of Strain BIT-d1.</title>
        <authorList>
            <person name="Yang Y."/>
        </authorList>
    </citation>
    <scope>NUCLEOTIDE SEQUENCE [LARGE SCALE GENOMIC DNA]</scope>
    <source>
        <strain evidence="3 4">BIT-d1</strain>
    </source>
</reference>
<evidence type="ECO:0000313" key="4">
    <source>
        <dbReference type="Proteomes" id="UP000438760"/>
    </source>
</evidence>
<dbReference type="Proteomes" id="UP000438760">
    <property type="component" value="Unassembled WGS sequence"/>
</dbReference>
<dbReference type="CDD" id="cd02966">
    <property type="entry name" value="TlpA_like_family"/>
    <property type="match status" value="1"/>
</dbReference>
<evidence type="ECO:0000256" key="1">
    <source>
        <dbReference type="SAM" id="SignalP"/>
    </source>
</evidence>
<proteinExistence type="predicted"/>
<dbReference type="InterPro" id="IPR013766">
    <property type="entry name" value="Thioredoxin_domain"/>
</dbReference>
<keyword evidence="4" id="KW-1185">Reference proteome</keyword>
<accession>A0A6I3LS96</accession>
<evidence type="ECO:0000313" key="3">
    <source>
        <dbReference type="EMBL" id="MTG98972.1"/>
    </source>
</evidence>
<sequence length="173" mass="19204">MKEFLKNTSKLAIATAFLLLSTLAIANNPKDTTPLNTATTDITIVDADGNKIKLSSLKGKVLFVNFWATWCPPCIKEMPSIQSLKEKFKKEDIAFIMIDVDGDHNKAQSFMDRKQYNLPVYIPGGAVSPNYLGNSVPTTLIFDKKGNLVQRIVGGVDYDSEEVEKFMKAVIKL</sequence>
<dbReference type="PANTHER" id="PTHR42852:SF13">
    <property type="entry name" value="PROTEIN DIPZ"/>
    <property type="match status" value="1"/>
</dbReference>
<gene>
    <name evidence="3" type="ORF">GJV76_12665</name>
</gene>
<dbReference type="InterPro" id="IPR050553">
    <property type="entry name" value="Thioredoxin_ResA/DsbE_sf"/>
</dbReference>
<dbReference type="EMBL" id="WMJX01000036">
    <property type="protein sequence ID" value="MTG98972.1"/>
    <property type="molecule type" value="Genomic_DNA"/>
</dbReference>